<organism evidence="7 8">
    <name type="scientific">Astyanax mexicanus</name>
    <name type="common">Blind cave fish</name>
    <name type="synonym">Astyanax fasciatus mexicanus</name>
    <dbReference type="NCBI Taxonomy" id="7994"/>
    <lineage>
        <taxon>Eukaryota</taxon>
        <taxon>Metazoa</taxon>
        <taxon>Chordata</taxon>
        <taxon>Craniata</taxon>
        <taxon>Vertebrata</taxon>
        <taxon>Euteleostomi</taxon>
        <taxon>Actinopterygii</taxon>
        <taxon>Neopterygii</taxon>
        <taxon>Teleostei</taxon>
        <taxon>Ostariophysi</taxon>
        <taxon>Characiformes</taxon>
        <taxon>Characoidei</taxon>
        <taxon>Acestrorhamphidae</taxon>
        <taxon>Acestrorhamphinae</taxon>
        <taxon>Astyanax</taxon>
    </lineage>
</organism>
<dbReference type="GO" id="GO:0003676">
    <property type="term" value="F:nucleic acid binding"/>
    <property type="evidence" value="ECO:0007669"/>
    <property type="project" value="InterPro"/>
</dbReference>
<comment type="caution">
    <text evidence="7">The sequence shown here is derived from an EMBL/GenBank/DDBJ whole genome shotgun (WGS) entry which is preliminary data.</text>
</comment>
<dbReference type="GO" id="GO:0004523">
    <property type="term" value="F:RNA-DNA hybrid ribonuclease activity"/>
    <property type="evidence" value="ECO:0007669"/>
    <property type="project" value="UniProtKB-EC"/>
</dbReference>
<feature type="domain" description="Reverse transcriptase" evidence="5">
    <location>
        <begin position="1"/>
        <end position="51"/>
    </location>
</feature>
<dbReference type="PROSITE" id="PS50994">
    <property type="entry name" value="INTEGRASE"/>
    <property type="match status" value="1"/>
</dbReference>
<evidence type="ECO:0000259" key="6">
    <source>
        <dbReference type="PROSITE" id="PS50994"/>
    </source>
</evidence>
<dbReference type="InterPro" id="IPR036397">
    <property type="entry name" value="RNaseH_sf"/>
</dbReference>
<dbReference type="Pfam" id="PF17921">
    <property type="entry name" value="Integrase_H2C2"/>
    <property type="match status" value="1"/>
</dbReference>
<protein>
    <recommendedName>
        <fullName evidence="3">Gypsy retrotransposon integrase-like protein 1</fullName>
        <ecNumber evidence="2">3.1.26.4</ecNumber>
    </recommendedName>
</protein>
<dbReference type="SUPFAM" id="SSF56672">
    <property type="entry name" value="DNA/RNA polymerases"/>
    <property type="match status" value="1"/>
</dbReference>
<dbReference type="InterPro" id="IPR001584">
    <property type="entry name" value="Integrase_cat-core"/>
</dbReference>
<reference evidence="7 8" key="1">
    <citation type="submission" date="2021-07" db="EMBL/GenBank/DDBJ databases">
        <authorList>
            <person name="Imarazene B."/>
            <person name="Zahm M."/>
            <person name="Klopp C."/>
            <person name="Cabau C."/>
            <person name="Beille S."/>
            <person name="Jouanno E."/>
            <person name="Castinel A."/>
            <person name="Lluch J."/>
            <person name="Gil L."/>
            <person name="Kuchtly C."/>
            <person name="Lopez Roques C."/>
            <person name="Donnadieu C."/>
            <person name="Parrinello H."/>
            <person name="Journot L."/>
            <person name="Du K."/>
            <person name="Schartl M."/>
            <person name="Retaux S."/>
            <person name="Guiguen Y."/>
        </authorList>
    </citation>
    <scope>NUCLEOTIDE SEQUENCE [LARGE SCALE GENOMIC DNA]</scope>
    <source>
        <strain evidence="7">Pach_M1</strain>
        <tissue evidence="7">Testis</tissue>
    </source>
</reference>
<dbReference type="Gene3D" id="3.30.70.270">
    <property type="match status" value="2"/>
</dbReference>
<dbReference type="InterPro" id="IPR043502">
    <property type="entry name" value="DNA/RNA_pol_sf"/>
</dbReference>
<dbReference type="PROSITE" id="PS50878">
    <property type="entry name" value="RT_POL"/>
    <property type="match status" value="1"/>
</dbReference>
<dbReference type="InterPro" id="IPR000477">
    <property type="entry name" value="RT_dom"/>
</dbReference>
<dbReference type="EMBL" id="JAICCE010000001">
    <property type="protein sequence ID" value="KAG9282794.1"/>
    <property type="molecule type" value="Genomic_DNA"/>
</dbReference>
<dbReference type="Pfam" id="PF00078">
    <property type="entry name" value="RVT_1"/>
    <property type="match status" value="1"/>
</dbReference>
<dbReference type="InterPro" id="IPR041577">
    <property type="entry name" value="RT_RNaseH_2"/>
</dbReference>
<feature type="compositionally biased region" description="Basic and acidic residues" evidence="4">
    <location>
        <begin position="727"/>
        <end position="740"/>
    </location>
</feature>
<feature type="region of interest" description="Disordered" evidence="4">
    <location>
        <begin position="653"/>
        <end position="740"/>
    </location>
</feature>
<feature type="compositionally biased region" description="Polar residues" evidence="4">
    <location>
        <begin position="693"/>
        <end position="724"/>
    </location>
</feature>
<dbReference type="FunFam" id="3.30.420.10:FF:000063">
    <property type="entry name" value="Retrovirus-related Pol polyprotein from transposon 297-like Protein"/>
    <property type="match status" value="1"/>
</dbReference>
<dbReference type="Gene3D" id="1.10.340.70">
    <property type="match status" value="1"/>
</dbReference>
<accession>A0A8T2MHY0</accession>
<dbReference type="InterPro" id="IPR043128">
    <property type="entry name" value="Rev_trsase/Diguanyl_cyclase"/>
</dbReference>
<evidence type="ECO:0000256" key="1">
    <source>
        <dbReference type="ARBA" id="ARBA00010879"/>
    </source>
</evidence>
<dbReference type="AlphaFoldDB" id="A0A8T2MHY0"/>
<dbReference type="Pfam" id="PF17919">
    <property type="entry name" value="RT_RNaseH_2"/>
    <property type="match status" value="1"/>
</dbReference>
<dbReference type="FunFam" id="1.10.340.70:FF:000003">
    <property type="entry name" value="Protein CBG25708"/>
    <property type="match status" value="1"/>
</dbReference>
<evidence type="ECO:0000256" key="4">
    <source>
        <dbReference type="SAM" id="MobiDB-lite"/>
    </source>
</evidence>
<dbReference type="GO" id="GO:0015074">
    <property type="term" value="P:DNA integration"/>
    <property type="evidence" value="ECO:0007669"/>
    <property type="project" value="InterPro"/>
</dbReference>
<evidence type="ECO:0000313" key="8">
    <source>
        <dbReference type="Proteomes" id="UP000752171"/>
    </source>
</evidence>
<dbReference type="FunFam" id="3.30.70.270:FF:000026">
    <property type="entry name" value="Transposon Ty3-G Gag-Pol polyprotein"/>
    <property type="match status" value="1"/>
</dbReference>
<gene>
    <name evidence="7" type="ORF">AMEX_G1491</name>
</gene>
<proteinExistence type="inferred from homology"/>
<dbReference type="InterPro" id="IPR050951">
    <property type="entry name" value="Retrovirus_Pol_polyprotein"/>
</dbReference>
<evidence type="ECO:0000259" key="5">
    <source>
        <dbReference type="PROSITE" id="PS50878"/>
    </source>
</evidence>
<dbReference type="Gene3D" id="3.30.420.10">
    <property type="entry name" value="Ribonuclease H-like superfamily/Ribonuclease H"/>
    <property type="match status" value="1"/>
</dbReference>
<feature type="domain" description="Integrase catalytic" evidence="6">
    <location>
        <begin position="425"/>
        <end position="591"/>
    </location>
</feature>
<dbReference type="Proteomes" id="UP000752171">
    <property type="component" value="Unassembled WGS sequence"/>
</dbReference>
<dbReference type="Pfam" id="PF00665">
    <property type="entry name" value="rve"/>
    <property type="match status" value="1"/>
</dbReference>
<dbReference type="InterPro" id="IPR012337">
    <property type="entry name" value="RNaseH-like_sf"/>
</dbReference>
<evidence type="ECO:0000256" key="2">
    <source>
        <dbReference type="ARBA" id="ARBA00012180"/>
    </source>
</evidence>
<dbReference type="SUPFAM" id="SSF53098">
    <property type="entry name" value="Ribonuclease H-like"/>
    <property type="match status" value="1"/>
</dbReference>
<name>A0A8T2MHY0_ASTMX</name>
<sequence length="740" mass="83707">MDDILVFGKDQEIHDRNLNAVLQTVEKSGLKLNKDKCNFSKPEIRYFGHIISKEGIQPDMDKVKAITEMSSPTNITELRQMLGMVNYLGKFLPGLSTVLHPVTELLKKDTPWLWTELQQKAFERVKSMLTTAPVLSFYDIKKPTVVSADASSYGLGATLLQGDPGELRPIAFCSRTLTETEKRYSQIEKECLAGVWACERFLRYLRGMDSFLLQTDHKPLVPLINSYDLDQVPPRCQRLLMRLMAFNVVAVHVPGKQLVIADTLSRNPVDGQDLSDSEQEVTAHVSAITNSKPVSEQRMESIRNATMVDTVLQKVLAHIRCGWPDKMAKLSYSLQPYFGARAHLSELDGIILYQDRLVIPASQQEDVLQRIHEGHQGLTKCRERARMTVWWPAISKDIAQKVKSCEFCVENKPSYRREPLLTTTLPSGPWQKIAADLCEHGGKKYLIVVDYYSRFLEIVQVSCINSQHVIASFKSMFARWGIPLELVSDNGTQFVSAEFKAFQEKYGFAHTTSSPRYPQSNGAAERAVRTAKHILKQSDPHLALMCYRATPLSATGASPAQLMMGRQIRTSVPMLEKNLMPTPIDDAGIRWRDEKAKRAYQFFYNRRHSARPLPELNPGQRVKVKLDTEKSWKTPATVLSKSQEPRSYVIQTEDNTITRRNRRHLQPVPESHEAVHPQPPSGREEVVAEPCEQSDSQMPSPDQTPTLDTPSLTFKPASPQSVAVTSRGREIRLPARYRDA</sequence>
<evidence type="ECO:0000256" key="3">
    <source>
        <dbReference type="ARBA" id="ARBA00039658"/>
    </source>
</evidence>
<comment type="similarity">
    <text evidence="1">Belongs to the beta type-B retroviral polymerase family. HERV class-II K(HML-2) pol subfamily.</text>
</comment>
<evidence type="ECO:0000313" key="7">
    <source>
        <dbReference type="EMBL" id="KAG9282794.1"/>
    </source>
</evidence>
<dbReference type="EC" id="3.1.26.4" evidence="2"/>
<dbReference type="PANTHER" id="PTHR37984:SF9">
    <property type="entry name" value="INTEGRASE CATALYTIC DOMAIN-CONTAINING PROTEIN"/>
    <property type="match status" value="1"/>
</dbReference>
<dbReference type="CDD" id="cd09274">
    <property type="entry name" value="RNase_HI_RT_Ty3"/>
    <property type="match status" value="1"/>
</dbReference>
<dbReference type="PANTHER" id="PTHR37984">
    <property type="entry name" value="PROTEIN CBG26694"/>
    <property type="match status" value="1"/>
</dbReference>
<dbReference type="InterPro" id="IPR041588">
    <property type="entry name" value="Integrase_H2C2"/>
</dbReference>